<feature type="compositionally biased region" description="Gly residues" evidence="30">
    <location>
        <begin position="590"/>
        <end position="607"/>
    </location>
</feature>
<evidence type="ECO:0000256" key="20">
    <source>
        <dbReference type="ARBA" id="ARBA00023034"/>
    </source>
</evidence>
<evidence type="ECO:0000256" key="4">
    <source>
        <dbReference type="ARBA" id="ARBA00004300"/>
    </source>
</evidence>
<feature type="region of interest" description="Disordered" evidence="30">
    <location>
        <begin position="5181"/>
        <end position="5220"/>
    </location>
</feature>
<evidence type="ECO:0000256" key="26">
    <source>
        <dbReference type="ARBA" id="ARBA00075349"/>
    </source>
</evidence>
<evidence type="ECO:0000256" key="19">
    <source>
        <dbReference type="ARBA" id="ARBA00022843"/>
    </source>
</evidence>
<feature type="region of interest" description="Disordered" evidence="30">
    <location>
        <begin position="4377"/>
        <end position="4397"/>
    </location>
</feature>
<accession>A0A9I3CJM2</accession>
<dbReference type="PROSITE" id="PS50143">
    <property type="entry name" value="BIR_REPEAT_2"/>
    <property type="match status" value="1"/>
</dbReference>
<comment type="similarity">
    <text evidence="24">Belongs to the BIRC6 family.</text>
</comment>
<feature type="region of interest" description="Disordered" evidence="30">
    <location>
        <begin position="2589"/>
        <end position="2624"/>
    </location>
</feature>
<evidence type="ECO:0000256" key="21">
    <source>
        <dbReference type="ARBA" id="ARBA00023136"/>
    </source>
</evidence>
<protein>
    <recommendedName>
        <fullName evidence="25">Dual E2 ubiquitin-conjugating enzyme/E3 ubiquitin-protein ligase BIRC6</fullName>
    </recommendedName>
    <alternativeName>
        <fullName evidence="28">BIR repeat-containing ubiquitin-conjugating enzyme</fullName>
    </alternativeName>
    <alternativeName>
        <fullName evidence="27">Baculoviral IAP repeat-containing protein 6</fullName>
    </alternativeName>
    <alternativeName>
        <fullName evidence="26">Ubiquitin-conjugating BIR domain enzyme apollon</fullName>
    </alternativeName>
</protein>
<keyword evidence="6" id="KW-0963">Cytoplasm</keyword>
<feature type="compositionally biased region" description="Polar residues" evidence="30">
    <location>
        <begin position="857"/>
        <end position="884"/>
    </location>
</feature>
<comment type="subcellular location">
    <subcellularLocation>
        <location evidence="4">Cytoplasm</location>
        <location evidence="4">Cytoskeleton</location>
        <location evidence="4">Microtubule organizing center</location>
        <location evidence="4">Centrosome</location>
    </subcellularLocation>
    <subcellularLocation>
        <location evidence="5">Cytoplasm</location>
        <location evidence="5">Cytoskeleton</location>
        <location evidence="5">Spindle pole</location>
    </subcellularLocation>
    <subcellularLocation>
        <location evidence="1">Endosome</location>
    </subcellularLocation>
    <subcellularLocation>
        <location evidence="2">Golgi apparatus</location>
        <location evidence="2">trans-Golgi network membrane</location>
    </subcellularLocation>
    <subcellularLocation>
        <location evidence="3">Midbody</location>
    </subcellularLocation>
</comment>
<feature type="region of interest" description="Disordered" evidence="30">
    <location>
        <begin position="4247"/>
        <end position="4268"/>
    </location>
</feature>
<dbReference type="PANTHER" id="PTHR46116:SF39">
    <property type="entry name" value="BACULOVIRAL IAP REPEAT-CONTAINING PROTEIN 6"/>
    <property type="match status" value="1"/>
</dbReference>
<evidence type="ECO:0000256" key="16">
    <source>
        <dbReference type="ARBA" id="ARBA00022776"/>
    </source>
</evidence>
<dbReference type="Gene3D" id="1.10.1170.10">
    <property type="entry name" value="Inhibitor Of Apoptosis Protein (2mihbC-IAP-1), Chain A"/>
    <property type="match status" value="1"/>
</dbReference>
<dbReference type="GO" id="GO:0005768">
    <property type="term" value="C:endosome"/>
    <property type="evidence" value="ECO:0007669"/>
    <property type="project" value="UniProtKB-SubCell"/>
</dbReference>
<evidence type="ECO:0000313" key="33">
    <source>
        <dbReference type="Proteomes" id="UP000075883"/>
    </source>
</evidence>
<dbReference type="Pfam" id="PF12356">
    <property type="entry name" value="BIRC6"/>
    <property type="match status" value="1"/>
</dbReference>
<dbReference type="GO" id="GO:0046872">
    <property type="term" value="F:metal ion binding"/>
    <property type="evidence" value="ECO:0007669"/>
    <property type="project" value="UniProtKB-KW"/>
</dbReference>
<feature type="compositionally biased region" description="Polar residues" evidence="30">
    <location>
        <begin position="2465"/>
        <end position="2476"/>
    </location>
</feature>
<evidence type="ECO:0000256" key="30">
    <source>
        <dbReference type="SAM" id="MobiDB-lite"/>
    </source>
</evidence>
<keyword evidence="16" id="KW-0498">Mitosis</keyword>
<dbReference type="CDD" id="cd23810">
    <property type="entry name" value="UBCc_BIRC6"/>
    <property type="match status" value="1"/>
</dbReference>
<name>A0A9I3CJM2_9DIPT</name>
<feature type="region of interest" description="Disordered" evidence="30">
    <location>
        <begin position="5235"/>
        <end position="5299"/>
    </location>
</feature>
<dbReference type="EnsemblMetazoa" id="ACUA029194-RA">
    <property type="protein sequence ID" value="ACUA029194-PA"/>
    <property type="gene ID" value="ACUA029194"/>
</dbReference>
<dbReference type="InterPro" id="IPR022103">
    <property type="entry name" value="BIRC6"/>
</dbReference>
<evidence type="ECO:0000313" key="32">
    <source>
        <dbReference type="EnsemblMetazoa" id="ACUA029194-PA"/>
    </source>
</evidence>
<feature type="compositionally biased region" description="Acidic residues" evidence="30">
    <location>
        <begin position="2594"/>
        <end position="2605"/>
    </location>
</feature>
<keyword evidence="17" id="KW-0833">Ubl conjugation pathway</keyword>
<feature type="region of interest" description="Disordered" evidence="30">
    <location>
        <begin position="5346"/>
        <end position="5416"/>
    </location>
</feature>
<feature type="region of interest" description="Disordered" evidence="30">
    <location>
        <begin position="4201"/>
        <end position="4235"/>
    </location>
</feature>
<feature type="compositionally biased region" description="Low complexity" evidence="30">
    <location>
        <begin position="5235"/>
        <end position="5274"/>
    </location>
</feature>
<dbReference type="FunFam" id="3.10.110.10:FF:000014">
    <property type="entry name" value="Baculoviral IAP repeat-containing protein 6"/>
    <property type="match status" value="1"/>
</dbReference>
<feature type="region of interest" description="Disordered" evidence="30">
    <location>
        <begin position="662"/>
        <end position="690"/>
    </location>
</feature>
<feature type="compositionally biased region" description="Polar residues" evidence="30">
    <location>
        <begin position="662"/>
        <end position="676"/>
    </location>
</feature>
<evidence type="ECO:0000256" key="11">
    <source>
        <dbReference type="ARBA" id="ARBA00022690"/>
    </source>
</evidence>
<evidence type="ECO:0000256" key="1">
    <source>
        <dbReference type="ARBA" id="ARBA00004177"/>
    </source>
</evidence>
<dbReference type="PROSITE" id="PS50127">
    <property type="entry name" value="UBC_2"/>
    <property type="match status" value="1"/>
</dbReference>
<feature type="compositionally biased region" description="Low complexity" evidence="30">
    <location>
        <begin position="4251"/>
        <end position="4268"/>
    </location>
</feature>
<evidence type="ECO:0000256" key="6">
    <source>
        <dbReference type="ARBA" id="ARBA00022490"/>
    </source>
</evidence>
<reference evidence="32" key="2">
    <citation type="submission" date="2023-03" db="UniProtKB">
        <authorList>
            <consortium name="EnsemblMetazoa"/>
        </authorList>
    </citation>
    <scope>IDENTIFICATION</scope>
    <source>
        <strain evidence="32">A-37</strain>
    </source>
</reference>
<dbReference type="GO" id="GO:0030496">
    <property type="term" value="C:midbody"/>
    <property type="evidence" value="ECO:0007669"/>
    <property type="project" value="UniProtKB-SubCell"/>
</dbReference>
<feature type="compositionally biased region" description="Basic and acidic residues" evidence="30">
    <location>
        <begin position="3847"/>
        <end position="3864"/>
    </location>
</feature>
<dbReference type="SMART" id="SM00212">
    <property type="entry name" value="UBCc"/>
    <property type="match status" value="1"/>
</dbReference>
<dbReference type="GO" id="GO:0051301">
    <property type="term" value="P:cell division"/>
    <property type="evidence" value="ECO:0007669"/>
    <property type="project" value="UniProtKB-KW"/>
</dbReference>
<feature type="compositionally biased region" description="Polar residues" evidence="30">
    <location>
        <begin position="5387"/>
        <end position="5396"/>
    </location>
</feature>
<keyword evidence="19" id="KW-0832">Ubl conjugation</keyword>
<keyword evidence="22" id="KW-0206">Cytoskeleton</keyword>
<evidence type="ECO:0000256" key="2">
    <source>
        <dbReference type="ARBA" id="ARBA00004198"/>
    </source>
</evidence>
<evidence type="ECO:0000256" key="29">
    <source>
        <dbReference type="SAM" id="Coils"/>
    </source>
</evidence>
<feature type="coiled-coil region" evidence="29">
    <location>
        <begin position="2360"/>
        <end position="2387"/>
    </location>
</feature>
<feature type="compositionally biased region" description="Low complexity" evidence="30">
    <location>
        <begin position="5367"/>
        <end position="5386"/>
    </location>
</feature>
<feature type="region of interest" description="Disordered" evidence="30">
    <location>
        <begin position="3086"/>
        <end position="3162"/>
    </location>
</feature>
<evidence type="ECO:0000256" key="15">
    <source>
        <dbReference type="ARBA" id="ARBA00022753"/>
    </source>
</evidence>
<dbReference type="Pfam" id="PF00653">
    <property type="entry name" value="BIR"/>
    <property type="match status" value="1"/>
</dbReference>
<dbReference type="GO" id="GO:0000922">
    <property type="term" value="C:spindle pole"/>
    <property type="evidence" value="ECO:0007669"/>
    <property type="project" value="UniProtKB-SubCell"/>
</dbReference>
<keyword evidence="14" id="KW-0677">Repeat</keyword>
<reference evidence="33" key="1">
    <citation type="submission" date="2013-09" db="EMBL/GenBank/DDBJ databases">
        <title>The Genome Sequence of Anopheles culicifacies species A.</title>
        <authorList>
            <consortium name="The Broad Institute Genomics Platform"/>
            <person name="Neafsey D.E."/>
            <person name="Besansky N."/>
            <person name="Howell P."/>
            <person name="Walton C."/>
            <person name="Young S.K."/>
            <person name="Zeng Q."/>
            <person name="Gargeya S."/>
            <person name="Fitzgerald M."/>
            <person name="Haas B."/>
            <person name="Abouelleil A."/>
            <person name="Allen A.W."/>
            <person name="Alvarado L."/>
            <person name="Arachchi H.M."/>
            <person name="Berlin A.M."/>
            <person name="Chapman S.B."/>
            <person name="Gainer-Dewar J."/>
            <person name="Goldberg J."/>
            <person name="Griggs A."/>
            <person name="Gujja S."/>
            <person name="Hansen M."/>
            <person name="Howarth C."/>
            <person name="Imamovic A."/>
            <person name="Ireland A."/>
            <person name="Larimer J."/>
            <person name="McCowan C."/>
            <person name="Murphy C."/>
            <person name="Pearson M."/>
            <person name="Poon T.W."/>
            <person name="Priest M."/>
            <person name="Roberts A."/>
            <person name="Saif S."/>
            <person name="Shea T."/>
            <person name="Sisk P."/>
            <person name="Sykes S."/>
            <person name="Wortman J."/>
            <person name="Nusbaum C."/>
            <person name="Birren B."/>
        </authorList>
    </citation>
    <scope>NUCLEOTIDE SEQUENCE [LARGE SCALE GENOMIC DNA]</scope>
    <source>
        <strain evidence="33">A-37</strain>
    </source>
</reference>
<evidence type="ECO:0000256" key="28">
    <source>
        <dbReference type="ARBA" id="ARBA00081222"/>
    </source>
</evidence>
<dbReference type="GO" id="GO:0032465">
    <property type="term" value="P:regulation of cytokinesis"/>
    <property type="evidence" value="ECO:0007669"/>
    <property type="project" value="InterPro"/>
</dbReference>
<evidence type="ECO:0000256" key="22">
    <source>
        <dbReference type="ARBA" id="ARBA00023212"/>
    </source>
</evidence>
<evidence type="ECO:0000256" key="5">
    <source>
        <dbReference type="ARBA" id="ARBA00004647"/>
    </source>
</evidence>
<evidence type="ECO:0000256" key="24">
    <source>
        <dbReference type="ARBA" id="ARBA00060909"/>
    </source>
</evidence>
<keyword evidence="9" id="KW-0132">Cell division</keyword>
<dbReference type="CDD" id="cd00022">
    <property type="entry name" value="BIR"/>
    <property type="match status" value="1"/>
</dbReference>
<evidence type="ECO:0000256" key="13">
    <source>
        <dbReference type="ARBA" id="ARBA00022723"/>
    </source>
</evidence>
<dbReference type="EMBL" id="AXCM01000655">
    <property type="status" value="NOT_ANNOTATED_CDS"/>
    <property type="molecule type" value="Genomic_DNA"/>
</dbReference>
<keyword evidence="10" id="KW-0808">Transferase</keyword>
<feature type="compositionally biased region" description="Low complexity" evidence="30">
    <location>
        <begin position="5202"/>
        <end position="5220"/>
    </location>
</feature>
<sequence>MANSDDQWLKEDGYLNVDAESLSITYHPYLNVILVNGRNSEVKLLDVNSGVILQSYRISELNSVRCRYLPQQDKILIWNGRNICMRGDYNGVLLLDTILQAPVTSTDDRVRLELLLSEALLFLQSLQNLEEHGLENMSDVTNELTQKISEAQSHSKRGIKAQKWETVCLELPHSSLRMVASGVVMQLRRLDQHIPAMAIASAINERLTDLLRGARVNESAKSVQRFQMYSEAARRQTFEAWPHMDYKWVLPDQMAQAGFYHQPGENGNKDRAMCFTCNVCLVCWEKTDEPWSEHERHSPDCPFVKGEFTQNVPLSVTYATSPAVATPGFSLISSGDRGVVFCTGNPSGDVTVWNIERQLTKVHEFQVKLHPDILTTTTISPTATVNSLELSALAAYFVRSPAGSVVQQRRASLSLKPKMLGTKIVAGVRVKSTETFDKETYDVYEHDAETTLLLIVYNIEDPVMEDTSPGSPTLSSNPQAALTLSAGVGGNAKKSNLFTIMESTEDESVKLLAERTNTFMDELKHAKQKLVTQKTNKTKKKHFTDVSENDSSKMKILSSVDALTTLPSTSMNIVTDALATGISSTVPGNVEGGGGEGGGGTGDGGGESVSTMENAIFCIPLQYIELPTLMMDTCSHYYISDTVPSSDNRHLLVVVKYDSDIGTNTSTPDPSATGTDATKDDQQKMGDDVESSGPLWSAVLLLYSLNEDGLVRQDEPLMLSLKQDQVPLEITMLPKCDGTGRHFGGPETDQGIFVMTCADGKLRIVALKTLTIISDASVKDDRFVSATYCKSLERLCGCTAKGCLHFYSFYDLDADSSDERDEEIVVQTSLTAGIDSSDKPYGTTGVDGILPMDVIDNRSSTSTAPSTTGLSNNSGTANTTQQAQHHPDGVGLEWLLAFRQDVTNVNNLKMLHTLTLFSELLTPYSAEVPACWNELEQAQKQRRNPQHLRPGDDTHLTKTWRLHNDASTWDEHLIELNLPKCTSLGHIDFKFSLYQPCANSPAIQVTLLKQKSMGLCTRRKTQSINRVDESINFNIGAGEGKHFVENPVLSEEYLQARNAEIVVGPIELASCMDLSEQGGCVTLTSPKLLKSKGRNYLLHIKTMTDLSKDGQGKTRVPVRKKGITSILLTSLSNISVQSNASPGTVQVGKDGSLTIFPVPSPAGSAASIKTRTNDFYIGCDWLNEISITVRATRQLYKVEQERAQRLAMLDSNMLLENLLSILHKGSAEKASGNGEEENVANSSASTTTTQLPGENVIITQQNLALDILIWIVTIRMMRYRYPKNPFVKRAAPTEVRNVASTDLNVQQTECVQIIEEHLEQTIRHCIVLANRSIAHKGAQNMVDKTACSTFEKSLNDAIIKCLPDIVNSNHAGALRWFALLISGTTLAEHHLTVADHCMKLLESVAEELRKRNNPYSALLRTRFGLHGSPFDSEVFDAQSMDGRIAFGGGAAAYSFGCGSATNGLNMNGGGGNGGGCTSSSKGGGASASGSMGSSVLTGPSPIDLRLMCFADGADLKCLFDQLRSRTIGSHFMGLLEVEPLHYSCCATSDATRLENIDANGNTTTTSSSSVNGFVAGSGGTGIGNGITIEPVSTANMLMENSLGINAYTVDVKVDVANDQGSHADSMIVSYTEPDQQQPNNSSNHGKNVSITIAPKKKSIQQTQSSEGDKENIGDALMNTVKNVLVDKIFFSALQKHKLKSAVNSSADTIGFPTYLQQSSSESHSKPYAINIGSDSGMLKDIETYDDMSMNDSVTCDVFNPTEQKTTTLIISDTGSAETAAYGADKNAIADGSRSTKAVSFVSNDANLDLQQGPHTSLLDNKIQEYFEEKSTEAENAFDQSGGLPWHKLLSSPAKQTIVVERMHSSAIRYVTLDFGAPIMLTDIIIPAHSDLASLSIDVWCFEEEADSVRLVVSQDIHSRTLVLSDLQPPPICRYLKITITGRYGMTATRCRIPMGSFFGHIVILDREAYADPVMKFLQKRKPNLHTQLKVLKALYDDVHCRYCLASSKLMDLLVPYLNSDASNIAHMQAFLNRMKDTSFGGGLGADLYGTNGTYGTSAGTGVSSASVECAKVTAAYEECIGFQHQLNVIRRVIDRIRPSVDMNHPLLAQLMLPTQPPPLNGCNDLSSIYTDKLRVMSECLIEVVLQLITTYGSMPALGLMEQQIPQQQPHINQDMCNLLFDTMVIAGDAHTQLATCSMLVRMCCFESWWGDFLADKFLTLYSSQNERIFPQDRVFLLLTYLGRRSIAIGRSRTTVIDAILRSLATLLAPLATNSGSGLSIWCSTDLNLLGWILLFLSVCLDDGTEGRKDQNNLRWDFMSGETDMVKARMNMHNSGIRTLTRSFKKRLIQTKQYSLLTGTSSKLEMALKQQENQLKKLTVNIKQSLGDYINEINSKMKEIGESSIVPLSKNELSQDSNSIISSASSSGNHIGSSISSSANQISGTKSSGKFVNLGGDRTIRDASNEAGNSHSNSTSKGVADITGGDGETPFDTGLKAMKIDKIIVVIRGLTGLLLSMDFTCNMDLFLITCKIIARLVLACRPALQLSKIITTNQLLQLVRIAVWENQQQPWAVHAITCLLQDVLEADKSFKDAENESSESPGEEENASSSAAVNPNGASSTLHSMRPPVEVPYKQQQHPLQSTTHHVSCDLSYADVAKNQLPSVVECDDPEMEEILIIDDIFSAREKRFLKRDVVSFASKYSITNKTVSAAMDARLEMGLDTNVEIVFRRLTTRSAFTLISSLPHVSMMPEMIGSTNVSGQPSDSLSPWPDNIMDVWSGPEYLQGIETNSMLTEVFDKILSDLHQLDSWLNLEKILQLWLTLNGETHENLPGSCTTGLHAYSYSRIAFGDRAVRGLLKALATHPNIKLRAWCLGFHCLNVACKPHGEADNLEAAATIGDSYFRRMGNLIVNDENFEKMLLRFFSGADQSMISMDGSSSRYAGPTVCKLVIELFGWLELRCSVKDKLKQTLLRLTLHLVQFGGAIANQQGPIDAQSQMIKELLNYPFDKSDLAHLVYNNVVNVEKLYCQKSTENSNSAAMLGGGMRFSSLFATVFNAESNRACKTATDSSLLVDLLKLASILVNTKNPHTTATGGETGTLDDAHTGSTGVPTVGGDNLNTSSESQTDEIKAEQQHTGVGGASAGNVAGNGTTSGNATAGNSETRPKVPCFTDTVLQHSPTMNRLLSALSHCNHSSLTMLVASTVSYGNGSENSGTKTIRNTHPELCTVADAVFQLLLYLSRTASQNELVVKPLFEYINNASNVRHPMPKLHLSEPFLWFILKVLGTPASVAIFAELGGIQVLCESLVRSNRALINTQPSLVSMIMQRLSKSSVGLHGVSVASGSGMAGGNCSGSSSKKSTPIIATPRNEEGLINFAPYSTITSDNLSVQGADVLIQAPLASHRRARNPAWSYLFYPNESNVDLTITLPTAVLLKEVQLQPHLATLASCPSAVAIEVTRDSILGPIPITQPISTVGMTCIRLRFAQPEIATSVIIRLYRPRDALNIGLTQISVLGTTTFGELPLTGGGPSGIAGSSMQSWPSSSIVPIGGGSGSSVNLKPSNELCNYRKAFGLVDMDEAGVGLGGGGIDDDRMAGAARTSLGWLRVLTQCFSVTIFYADQELANRVIAAANEVPGFMEACCALLNIAPNSPNDTLQNLETVLLKLGLHSREMGLRLINTLLRQSIPQTFQLSNDSISDLLYQLCTMQNEHTRDRLQAMLEWVLTLYERYQQNITMGAGGSSVNQHRLALHSTNPYSGFVRCLAAILWQVFATDLIPDLLEMVTRELFDVLFNWLQELKQHEGGTNGPLKKAIDSLLCSVCCIRPEFFTMLLRRMGVLVPNLSTDLTASISDDRKDGERRTDDSKQEESDTTEWYSHLVIEDIACLDLTCSQLSTIAMASQSPLAVQQLIDSGLPKLLNSVILEFCRRAANCVERLRRGPAMKTTNASGNESVSSGSGSAEGCLTDADKWSCGESAENVTNLPMVNIHKVTEILAFFTDMCSEGHMRDWLGSHEGAIFWEPLLLLLCNSHLANVTREITTQSCLELEECFIKFLSRVTTCHPKNQEVLTINLISVIRKSDPTEEAMHSGTADGAVPSTAIPMTGTLTKNCISGFTRRLLLQILLESEKIMVAVRSDLPLLQSKESNGMGAGGLYNSIANHPSKRPNAHLMLFQLSTNAKCQDILDQCAAAVYQPILPSAVAVPASTTASSQPPPAVVTSAGTSAGTSSTTPGGLGGGGDLSLLSGGGNTIATNVSSQSMGGSSSGSSNGPGCSQSELWELGMGLEFLSVAAGVTAKDKRLKEAKNQATTMRRKDLLSMFKIKMDDSKLSVPDGMFLTHSAVPEVIITSDSTISQLLTMLKSAGISLSIPCINLNLIDAKNRPPTDASAGEPSSMSSSSGAGSSAYMRATEFLPLPSPLQIFSSRGGLSLLAHYLPTVYPEIPKSSSHYMDKDRSPPGGTGAGSAGAGNEWVKLEQMDEIYEDLDDIVAESSPKAQSITAIPQHSLAAFALFLKLPAYSEVLLNDTVRAQCLLRLILGVTSDGEGNEIYSLPLSNTLPTLPFEVFRQLLESSPLTTDDGVLLRRMVIEVGAIHLVLNCLSIFTHHNNNGSVRSGTTSVTVGTNSNNTANNAFDTLYQGISTGNGTNKSSSTMTGNATANNTEDQLNADDKGHMYWAKGTGFGTGSTQQSWNVEQALMRQKSEEEHVTVLLQVLSSYINPGCNSYVISAGSEELHNYKDSFESVGDLPPIFLDLIQQSCLIPALSSYLRNDSVLDITRHIPLYRAILQLLRAISVSNQLAMLLVNKNVSEGKLSIAGLLSNMKACVDTYASRLKVNKKSNLKGQTQKIIVSLDDGDDEGLALMMHDIQLTSLLVQNATNMDTTSAVDEGEKQLIPRPITKSVEDKYLEIMKALQFDTYEMIAESENGYRFTISHHFETNVRMAGDRGHPGRVKRLAQETVTLSTSLPLSYSSSVFVRCDTDRLDIMKVLITGPAETPYANGCFEFDVYFPPDYPNSPMMINLETTGRNTVRFNPNLYNDGKVCLSVLNTWHGRPEEKWNAHTSSFLQVLVSIQSLILVPEPYFNEPGFERSRGTPTGTHSSREYNSNIYQACVRYAMLEQLRHPCPCFQDVIHAHFWLKRNEICNQIEEWIAELSHPLQHERAGRTISFNAMVLRRQYRQLREELAKLTPPEGLEEADYPFNAGSNITPTTPSAAATTATSATLPSGATLPTCPSCSLMHSSSSCSSSSSSTSSSSSSSSSTSSSSSSASSSSSNSSAHSQQAAPNVADSNLTDGDGSESGGSVMLQIGGVSNSIEDDAEVKDGMRDGNETDSGSGVGMMTEEVAVVFSDHSEEQGSEINVHSGTGSAGGGDCSESSSSGSSIVTGVSAGSVDNSSSESTAVTGGLSEELAGSNQLPTADDISSINSIEKPISSSVHESLDDDADLSLEEMALSII</sequence>
<dbReference type="InterPro" id="IPR016135">
    <property type="entry name" value="UBQ-conjugating_enzyme/RWD"/>
</dbReference>
<feature type="compositionally biased region" description="Low complexity" evidence="30">
    <location>
        <begin position="2606"/>
        <end position="2619"/>
    </location>
</feature>
<dbReference type="FunFam" id="1.10.1170.10:FF:000001">
    <property type="entry name" value="baculoviral IAP repeat-containing protein 6 isoform X1"/>
    <property type="match status" value="1"/>
</dbReference>
<evidence type="ECO:0000256" key="23">
    <source>
        <dbReference type="ARBA" id="ARBA00023306"/>
    </source>
</evidence>
<evidence type="ECO:0000256" key="3">
    <source>
        <dbReference type="ARBA" id="ARBA00004214"/>
    </source>
</evidence>
<evidence type="ECO:0000259" key="31">
    <source>
        <dbReference type="PROSITE" id="PS50127"/>
    </source>
</evidence>
<dbReference type="Proteomes" id="UP000075883">
    <property type="component" value="Unassembled WGS sequence"/>
</dbReference>
<feature type="region of interest" description="Disordered" evidence="30">
    <location>
        <begin position="2461"/>
        <end position="2484"/>
    </location>
</feature>
<dbReference type="Pfam" id="PF00179">
    <property type="entry name" value="UQ_con"/>
    <property type="match status" value="1"/>
</dbReference>
<feature type="compositionally biased region" description="Polar residues" evidence="30">
    <location>
        <begin position="5275"/>
        <end position="5287"/>
    </location>
</feature>
<dbReference type="SMART" id="SM00238">
    <property type="entry name" value="BIR"/>
    <property type="match status" value="1"/>
</dbReference>
<evidence type="ECO:0000256" key="18">
    <source>
        <dbReference type="ARBA" id="ARBA00022833"/>
    </source>
</evidence>
<feature type="compositionally biased region" description="Low complexity" evidence="30">
    <location>
        <begin position="4382"/>
        <end position="4397"/>
    </location>
</feature>
<keyword evidence="8" id="KW-0853">WD repeat</keyword>
<keyword evidence="23" id="KW-0131">Cell cycle</keyword>
<feature type="region of interest" description="Disordered" evidence="30">
    <location>
        <begin position="1229"/>
        <end position="1248"/>
    </location>
</feature>
<feature type="domain" description="UBC core" evidence="31">
    <location>
        <begin position="4944"/>
        <end position="5111"/>
    </location>
</feature>
<keyword evidence="20" id="KW-0333">Golgi apparatus</keyword>
<feature type="region of interest" description="Disordered" evidence="30">
    <location>
        <begin position="857"/>
        <end position="885"/>
    </location>
</feature>
<proteinExistence type="inferred from homology"/>
<evidence type="ECO:0000256" key="7">
    <source>
        <dbReference type="ARBA" id="ARBA00022553"/>
    </source>
</evidence>
<feature type="compositionally biased region" description="Polar residues" evidence="30">
    <location>
        <begin position="1632"/>
        <end position="1650"/>
    </location>
</feature>
<keyword evidence="13" id="KW-0479">Metal-binding</keyword>
<keyword evidence="18" id="KW-0862">Zinc</keyword>
<evidence type="ECO:0000256" key="27">
    <source>
        <dbReference type="ARBA" id="ARBA00079718"/>
    </source>
</evidence>
<dbReference type="GO" id="GO:0004869">
    <property type="term" value="F:cysteine-type endopeptidase inhibitor activity"/>
    <property type="evidence" value="ECO:0007669"/>
    <property type="project" value="TreeGrafter"/>
</dbReference>
<keyword evidence="7" id="KW-0597">Phosphoprotein</keyword>
<keyword evidence="12" id="KW-0053">Apoptosis</keyword>
<dbReference type="GO" id="GO:0016567">
    <property type="term" value="P:protein ubiquitination"/>
    <property type="evidence" value="ECO:0007669"/>
    <property type="project" value="UniProtKB-ARBA"/>
</dbReference>
<evidence type="ECO:0000256" key="17">
    <source>
        <dbReference type="ARBA" id="ARBA00022786"/>
    </source>
</evidence>
<feature type="region of interest" description="Disordered" evidence="30">
    <location>
        <begin position="585"/>
        <end position="607"/>
    </location>
</feature>
<feature type="compositionally biased region" description="Low complexity" evidence="30">
    <location>
        <begin position="3141"/>
        <end position="3159"/>
    </location>
</feature>
<evidence type="ECO:0000256" key="14">
    <source>
        <dbReference type="ARBA" id="ARBA00022737"/>
    </source>
</evidence>
<dbReference type="GO" id="GO:0006915">
    <property type="term" value="P:apoptotic process"/>
    <property type="evidence" value="ECO:0007669"/>
    <property type="project" value="UniProtKB-KW"/>
</dbReference>
<feature type="region of interest" description="Disordered" evidence="30">
    <location>
        <begin position="1632"/>
        <end position="1670"/>
    </location>
</feature>
<dbReference type="GO" id="GO:0042127">
    <property type="term" value="P:regulation of cell population proliferation"/>
    <property type="evidence" value="ECO:0007669"/>
    <property type="project" value="UniProtKB-ARBA"/>
</dbReference>
<dbReference type="GO" id="GO:0004842">
    <property type="term" value="F:ubiquitin-protein transferase activity"/>
    <property type="evidence" value="ECO:0007669"/>
    <property type="project" value="InterPro"/>
</dbReference>
<feature type="region of interest" description="Disordered" evidence="30">
    <location>
        <begin position="4441"/>
        <end position="4462"/>
    </location>
</feature>
<dbReference type="GO" id="GO:0005794">
    <property type="term" value="C:Golgi apparatus"/>
    <property type="evidence" value="ECO:0007669"/>
    <property type="project" value="UniProtKB-SubCell"/>
</dbReference>
<dbReference type="PANTHER" id="PTHR46116">
    <property type="entry name" value="(E3-INDEPENDENT) E2 UBIQUITIN-CONJUGATING ENZYME"/>
    <property type="match status" value="1"/>
</dbReference>
<organism evidence="32 33">
    <name type="scientific">Anopheles culicifacies</name>
    <dbReference type="NCBI Taxonomy" id="139723"/>
    <lineage>
        <taxon>Eukaryota</taxon>
        <taxon>Metazoa</taxon>
        <taxon>Ecdysozoa</taxon>
        <taxon>Arthropoda</taxon>
        <taxon>Hexapoda</taxon>
        <taxon>Insecta</taxon>
        <taxon>Pterygota</taxon>
        <taxon>Neoptera</taxon>
        <taxon>Endopterygota</taxon>
        <taxon>Diptera</taxon>
        <taxon>Nematocera</taxon>
        <taxon>Culicoidea</taxon>
        <taxon>Culicidae</taxon>
        <taxon>Anophelinae</taxon>
        <taxon>Anopheles</taxon>
        <taxon>culicifacies species complex</taxon>
    </lineage>
</organism>
<feature type="region of interest" description="Disordered" evidence="30">
    <location>
        <begin position="3846"/>
        <end position="3865"/>
    </location>
</feature>
<keyword evidence="15" id="KW-0967">Endosome</keyword>
<dbReference type="GO" id="GO:0043066">
    <property type="term" value="P:negative regulation of apoptotic process"/>
    <property type="evidence" value="ECO:0007669"/>
    <property type="project" value="UniProtKB-ARBA"/>
</dbReference>
<dbReference type="Gene3D" id="3.10.110.10">
    <property type="entry name" value="Ubiquitin Conjugating Enzyme"/>
    <property type="match status" value="1"/>
</dbReference>
<dbReference type="SUPFAM" id="SSF57924">
    <property type="entry name" value="Inhibitor of apoptosis (IAP) repeat"/>
    <property type="match status" value="1"/>
</dbReference>
<keyword evidence="29" id="KW-0175">Coiled coil</keyword>
<dbReference type="InterPro" id="IPR001370">
    <property type="entry name" value="BIR_rpt"/>
</dbReference>
<feature type="compositionally biased region" description="Basic and acidic residues" evidence="30">
    <location>
        <begin position="677"/>
        <end position="687"/>
    </location>
</feature>
<dbReference type="GO" id="GO:0005813">
    <property type="term" value="C:centrosome"/>
    <property type="evidence" value="ECO:0007669"/>
    <property type="project" value="UniProtKB-SubCell"/>
</dbReference>
<keyword evidence="33" id="KW-1185">Reference proteome</keyword>
<evidence type="ECO:0000256" key="10">
    <source>
        <dbReference type="ARBA" id="ARBA00022679"/>
    </source>
</evidence>
<evidence type="ECO:0000256" key="9">
    <source>
        <dbReference type="ARBA" id="ARBA00022618"/>
    </source>
</evidence>
<keyword evidence="11" id="KW-0646">Protease inhibitor</keyword>
<evidence type="ECO:0000256" key="12">
    <source>
        <dbReference type="ARBA" id="ARBA00022703"/>
    </source>
</evidence>
<feature type="compositionally biased region" description="Low complexity" evidence="30">
    <location>
        <begin position="4201"/>
        <end position="4227"/>
    </location>
</feature>
<dbReference type="GO" id="GO:0005634">
    <property type="term" value="C:nucleus"/>
    <property type="evidence" value="ECO:0007669"/>
    <property type="project" value="TreeGrafter"/>
</dbReference>
<dbReference type="InterPro" id="IPR000608">
    <property type="entry name" value="UBC"/>
</dbReference>
<feature type="compositionally biased region" description="Polar residues" evidence="30">
    <location>
        <begin position="5406"/>
        <end position="5416"/>
    </location>
</feature>
<dbReference type="SUPFAM" id="SSF54495">
    <property type="entry name" value="UBC-like"/>
    <property type="match status" value="1"/>
</dbReference>
<evidence type="ECO:0000256" key="8">
    <source>
        <dbReference type="ARBA" id="ARBA00022574"/>
    </source>
</evidence>
<evidence type="ECO:0000256" key="25">
    <source>
        <dbReference type="ARBA" id="ARBA00069601"/>
    </source>
</evidence>
<keyword evidence="21" id="KW-0472">Membrane</keyword>